<comment type="caution">
    <text evidence="2">The sequence shown here is derived from an EMBL/GenBank/DDBJ whole genome shotgun (WGS) entry which is preliminary data.</text>
</comment>
<dbReference type="InterPro" id="IPR027383">
    <property type="entry name" value="Znf_put"/>
</dbReference>
<organism evidence="2 3">
    <name type="scientific">Marmoricola endophyticus</name>
    <dbReference type="NCBI Taxonomy" id="2040280"/>
    <lineage>
        <taxon>Bacteria</taxon>
        <taxon>Bacillati</taxon>
        <taxon>Actinomycetota</taxon>
        <taxon>Actinomycetes</taxon>
        <taxon>Propionibacteriales</taxon>
        <taxon>Nocardioidaceae</taxon>
        <taxon>Marmoricola</taxon>
    </lineage>
</organism>
<keyword evidence="3" id="KW-1185">Reference proteome</keyword>
<gene>
    <name evidence="2" type="ORF">GCM10011519_13690</name>
</gene>
<sequence>MMASHDEFQSPGLVGQELPTDLDCSEVVDRLFVFIDQELDQADCGQIEKHLEDCQPCLAKYNLERTVKTLVSRSCTEVAPSGLRERVLTSIREVRVTITEE</sequence>
<evidence type="ECO:0000259" key="1">
    <source>
        <dbReference type="Pfam" id="PF13490"/>
    </source>
</evidence>
<name>A0A917F0W2_9ACTN</name>
<dbReference type="InterPro" id="IPR024020">
    <property type="entry name" value="Anit_sigma_mycothiol_RsrA"/>
</dbReference>
<protein>
    <recommendedName>
        <fullName evidence="1">Putative zinc-finger domain-containing protein</fullName>
    </recommendedName>
</protein>
<accession>A0A917F0W2</accession>
<proteinExistence type="predicted"/>
<feature type="domain" description="Putative zinc-finger" evidence="1">
    <location>
        <begin position="24"/>
        <end position="57"/>
    </location>
</feature>
<evidence type="ECO:0000313" key="2">
    <source>
        <dbReference type="EMBL" id="GGF41206.1"/>
    </source>
</evidence>
<dbReference type="Proteomes" id="UP000649179">
    <property type="component" value="Unassembled WGS sequence"/>
</dbReference>
<dbReference type="EMBL" id="BMKQ01000001">
    <property type="protein sequence ID" value="GGF41206.1"/>
    <property type="molecule type" value="Genomic_DNA"/>
</dbReference>
<dbReference type="Pfam" id="PF13490">
    <property type="entry name" value="zf-HC2"/>
    <property type="match status" value="1"/>
</dbReference>
<dbReference type="AlphaFoldDB" id="A0A917F0W2"/>
<evidence type="ECO:0000313" key="3">
    <source>
        <dbReference type="Proteomes" id="UP000649179"/>
    </source>
</evidence>
<reference evidence="2" key="1">
    <citation type="journal article" date="2014" name="Int. J. Syst. Evol. Microbiol.">
        <title>Complete genome sequence of Corynebacterium casei LMG S-19264T (=DSM 44701T), isolated from a smear-ripened cheese.</title>
        <authorList>
            <consortium name="US DOE Joint Genome Institute (JGI-PGF)"/>
            <person name="Walter F."/>
            <person name="Albersmeier A."/>
            <person name="Kalinowski J."/>
            <person name="Ruckert C."/>
        </authorList>
    </citation>
    <scope>NUCLEOTIDE SEQUENCE</scope>
    <source>
        <strain evidence="2">CGMCC 1.16067</strain>
    </source>
</reference>
<reference evidence="2" key="2">
    <citation type="submission" date="2020-09" db="EMBL/GenBank/DDBJ databases">
        <authorList>
            <person name="Sun Q."/>
            <person name="Zhou Y."/>
        </authorList>
    </citation>
    <scope>NUCLEOTIDE SEQUENCE</scope>
    <source>
        <strain evidence="2">CGMCC 1.16067</strain>
    </source>
</reference>
<dbReference type="NCBIfam" id="TIGR03988">
    <property type="entry name" value="antisig_RsrA"/>
    <property type="match status" value="1"/>
</dbReference>